<keyword evidence="2 10" id="KW-0479">Metal-binding</keyword>
<comment type="caution">
    <text evidence="11">The sequence shown here is derived from an EMBL/GenBank/DDBJ whole genome shotgun (WGS) entry which is preliminary data.</text>
</comment>
<dbReference type="Proteomes" id="UP001144297">
    <property type="component" value="Unassembled WGS sequence"/>
</dbReference>
<gene>
    <name evidence="10 11" type="primary">cas1</name>
    <name evidence="11" type="ORF">TISLANDTSLP1_02850</name>
</gene>
<dbReference type="HAMAP" id="MF_01470">
    <property type="entry name" value="Cas1"/>
    <property type="match status" value="1"/>
</dbReference>
<dbReference type="PANTHER" id="PTHR34353">
    <property type="entry name" value="CRISPR-ASSOCIATED ENDONUCLEASE CAS1 1"/>
    <property type="match status" value="1"/>
</dbReference>
<evidence type="ECO:0000256" key="6">
    <source>
        <dbReference type="ARBA" id="ARBA00023118"/>
    </source>
</evidence>
<dbReference type="EC" id="3.1.-.-" evidence="10"/>
<evidence type="ECO:0000256" key="7">
    <source>
        <dbReference type="ARBA" id="ARBA00023125"/>
    </source>
</evidence>
<dbReference type="Pfam" id="PF01867">
    <property type="entry name" value="Cas_Cas1"/>
    <property type="match status" value="1"/>
</dbReference>
<evidence type="ECO:0000256" key="9">
    <source>
        <dbReference type="ARBA" id="ARBA00038592"/>
    </source>
</evidence>
<comment type="subunit">
    <text evidence="9 10">Homodimer, forms a heterotetramer with a Cas2 homodimer.</text>
</comment>
<dbReference type="GO" id="GO:0046872">
    <property type="term" value="F:metal ion binding"/>
    <property type="evidence" value="ECO:0007669"/>
    <property type="project" value="UniProtKB-UniRule"/>
</dbReference>
<dbReference type="Gene3D" id="1.20.120.920">
    <property type="entry name" value="CRISPR-associated endonuclease Cas1, C-terminal domain"/>
    <property type="match status" value="1"/>
</dbReference>
<feature type="binding site" evidence="10">
    <location>
        <position position="158"/>
    </location>
    <ligand>
        <name>Mn(2+)</name>
        <dbReference type="ChEBI" id="CHEBI:29035"/>
    </ligand>
</feature>
<evidence type="ECO:0000256" key="2">
    <source>
        <dbReference type="ARBA" id="ARBA00022723"/>
    </source>
</evidence>
<dbReference type="InterPro" id="IPR050646">
    <property type="entry name" value="Cas1"/>
</dbReference>
<comment type="similarity">
    <text evidence="10">Belongs to the CRISPR-associated endonuclease Cas1 family.</text>
</comment>
<dbReference type="AlphaFoldDB" id="A0A9W6LJE0"/>
<keyword evidence="3 10" id="KW-0255">Endonuclease</keyword>
<comment type="cofactor">
    <cofactor evidence="10">
        <name>Mg(2+)</name>
        <dbReference type="ChEBI" id="CHEBI:18420"/>
    </cofactor>
    <cofactor evidence="10">
        <name>Mn(2+)</name>
        <dbReference type="ChEBI" id="CHEBI:29035"/>
    </cofactor>
</comment>
<evidence type="ECO:0000313" key="11">
    <source>
        <dbReference type="EMBL" id="GLI52592.1"/>
    </source>
</evidence>
<keyword evidence="12" id="KW-1185">Reference proteome</keyword>
<name>A0A9W6LJE0_9BACT</name>
<dbReference type="GO" id="GO:0051607">
    <property type="term" value="P:defense response to virus"/>
    <property type="evidence" value="ECO:0007669"/>
    <property type="project" value="UniProtKB-UniRule"/>
</dbReference>
<evidence type="ECO:0000313" key="12">
    <source>
        <dbReference type="Proteomes" id="UP001144297"/>
    </source>
</evidence>
<dbReference type="GO" id="GO:0004519">
    <property type="term" value="F:endonuclease activity"/>
    <property type="evidence" value="ECO:0007669"/>
    <property type="project" value="UniProtKB-UniRule"/>
</dbReference>
<keyword evidence="7 10" id="KW-0238">DNA-binding</keyword>
<comment type="function">
    <text evidence="10">CRISPR (clustered regularly interspaced short palindromic repeat), is an adaptive immune system that provides protection against mobile genetic elements (viruses, transposable elements and conjugative plasmids). CRISPR clusters contain spacers, sequences complementary to antecedent mobile elements, and target invading nucleic acids. CRISPR clusters are transcribed and processed into CRISPR RNA (crRNA). Acts as a dsDNA endonuclease. Involved in the integration of spacer DNA into the CRISPR cassette.</text>
</comment>
<proteinExistence type="inferred from homology"/>
<dbReference type="GO" id="GO:0003677">
    <property type="term" value="F:DNA binding"/>
    <property type="evidence" value="ECO:0007669"/>
    <property type="project" value="UniProtKB-KW"/>
</dbReference>
<reference evidence="11" key="1">
    <citation type="submission" date="2022-12" db="EMBL/GenBank/DDBJ databases">
        <title>Reference genome sequencing for broad-spectrum identification of bacterial and archaeal isolates by mass spectrometry.</title>
        <authorList>
            <person name="Sekiguchi Y."/>
            <person name="Tourlousse D.M."/>
        </authorList>
    </citation>
    <scope>NUCLEOTIDE SEQUENCE</scope>
    <source>
        <strain evidence="11">TSL-P1</strain>
    </source>
</reference>
<dbReference type="Gene3D" id="3.100.10.20">
    <property type="entry name" value="CRISPR-associated endonuclease Cas1, N-terminal domain"/>
    <property type="match status" value="1"/>
</dbReference>
<keyword evidence="4 10" id="KW-0378">Hydrolase</keyword>
<accession>A0A9W6LJE0</accession>
<dbReference type="EMBL" id="BSDX01000001">
    <property type="protein sequence ID" value="GLI52592.1"/>
    <property type="molecule type" value="Genomic_DNA"/>
</dbReference>
<dbReference type="PANTHER" id="PTHR34353:SF2">
    <property type="entry name" value="CRISPR-ASSOCIATED ENDONUCLEASE CAS1 1"/>
    <property type="match status" value="1"/>
</dbReference>
<organism evidence="11 12">
    <name type="scientific">Thermodesulfovibrio yellowstonii</name>
    <dbReference type="NCBI Taxonomy" id="28262"/>
    <lineage>
        <taxon>Bacteria</taxon>
        <taxon>Pseudomonadati</taxon>
        <taxon>Nitrospirota</taxon>
        <taxon>Thermodesulfovibrionia</taxon>
        <taxon>Thermodesulfovibrionales</taxon>
        <taxon>Thermodesulfovibrionaceae</taxon>
        <taxon>Thermodesulfovibrio</taxon>
    </lineage>
</organism>
<evidence type="ECO:0000256" key="10">
    <source>
        <dbReference type="HAMAP-Rule" id="MF_01470"/>
    </source>
</evidence>
<feature type="binding site" evidence="10">
    <location>
        <position position="223"/>
    </location>
    <ligand>
        <name>Mn(2+)</name>
        <dbReference type="ChEBI" id="CHEBI:29035"/>
    </ligand>
</feature>
<feature type="binding site" evidence="10">
    <location>
        <position position="238"/>
    </location>
    <ligand>
        <name>Mn(2+)</name>
        <dbReference type="ChEBI" id="CHEBI:29035"/>
    </ligand>
</feature>
<evidence type="ECO:0000256" key="1">
    <source>
        <dbReference type="ARBA" id="ARBA00022722"/>
    </source>
</evidence>
<dbReference type="NCBIfam" id="TIGR00287">
    <property type="entry name" value="cas1"/>
    <property type="match status" value="1"/>
</dbReference>
<evidence type="ECO:0000256" key="5">
    <source>
        <dbReference type="ARBA" id="ARBA00022842"/>
    </source>
</evidence>
<dbReference type="InterPro" id="IPR042206">
    <property type="entry name" value="CRISPR-assoc_Cas1_C"/>
</dbReference>
<dbReference type="InterPro" id="IPR042211">
    <property type="entry name" value="CRISPR-assoc_Cas1_N"/>
</dbReference>
<dbReference type="GO" id="GO:0016787">
    <property type="term" value="F:hydrolase activity"/>
    <property type="evidence" value="ECO:0007669"/>
    <property type="project" value="UniProtKB-KW"/>
</dbReference>
<evidence type="ECO:0000256" key="3">
    <source>
        <dbReference type="ARBA" id="ARBA00022759"/>
    </source>
</evidence>
<dbReference type="GO" id="GO:0043571">
    <property type="term" value="P:maintenance of CRISPR repeat elements"/>
    <property type="evidence" value="ECO:0007669"/>
    <property type="project" value="UniProtKB-UniRule"/>
</dbReference>
<dbReference type="CDD" id="cd09634">
    <property type="entry name" value="Cas1_I-II-III"/>
    <property type="match status" value="1"/>
</dbReference>
<keyword evidence="1 10" id="KW-0540">Nuclease</keyword>
<dbReference type="InterPro" id="IPR002729">
    <property type="entry name" value="CRISPR-assoc_Cas1"/>
</dbReference>
<keyword evidence="5 10" id="KW-0460">Magnesium</keyword>
<keyword evidence="6 10" id="KW-0051">Antiviral defense</keyword>
<protein>
    <recommendedName>
        <fullName evidence="10">CRISPR-associated endonuclease Cas1</fullName>
        <ecNumber evidence="10">3.1.-.-</ecNumber>
    </recommendedName>
</protein>
<evidence type="ECO:0000256" key="8">
    <source>
        <dbReference type="ARBA" id="ARBA00023211"/>
    </source>
</evidence>
<evidence type="ECO:0000256" key="4">
    <source>
        <dbReference type="ARBA" id="ARBA00022801"/>
    </source>
</evidence>
<sequence>MKILYVTEQGSIIKKISRRLLIVKEGKTIAEISLIGLDGIVVFGNIQITSPVIASVLENGIYISFLSSKGKFRGILLPNQHKNVFLRISQYERYLDDEFQRTLASKIVNAKIKNAKTVIRKHLSNHPEQVFTQELISIEQIMEKVKKIPPIPVLLGLEGQASAVYFRVFRKMILADMLFSGRSKRPPKDAVNALLSFGYAMLTHEILSLLFATGFDPYVGYLHGIDYGRPALALDMVEEFRHSIIDRLILNLVNTRIITQNDFIEDNEKGFILTKDALKKFIIHYEKRMTDQIEHPRTHEKTSFRNIVREQIYRISRTIMMKQEYIPFIIE</sequence>
<keyword evidence="8 10" id="KW-0464">Manganese</keyword>